<proteinExistence type="predicted"/>
<evidence type="ECO:0000256" key="6">
    <source>
        <dbReference type="ARBA" id="ARBA00022801"/>
    </source>
</evidence>
<dbReference type="GO" id="GO:0042575">
    <property type="term" value="C:DNA polymerase complex"/>
    <property type="evidence" value="ECO:0007669"/>
    <property type="project" value="UniProtKB-ARBA"/>
</dbReference>
<evidence type="ECO:0000256" key="1">
    <source>
        <dbReference type="ARBA" id="ARBA00012493"/>
    </source>
</evidence>
<evidence type="ECO:0000313" key="9">
    <source>
        <dbReference type="EMBL" id="KAK9496780.1"/>
    </source>
</evidence>
<dbReference type="EC" id="2.7.7.49" evidence="1"/>
<dbReference type="Gene3D" id="3.30.420.10">
    <property type="entry name" value="Ribonuclease H-like superfamily/Ribonuclease H"/>
    <property type="match status" value="1"/>
</dbReference>
<comment type="caution">
    <text evidence="9">The sequence shown here is derived from an EMBL/GenBank/DDBJ whole genome shotgun (WGS) entry which is preliminary data.</text>
</comment>
<dbReference type="PANTHER" id="PTHR37984:SF5">
    <property type="entry name" value="PROTEIN NYNRIN-LIKE"/>
    <property type="match status" value="1"/>
</dbReference>
<keyword evidence="10" id="KW-1185">Reference proteome</keyword>
<dbReference type="Proteomes" id="UP001461498">
    <property type="component" value="Unassembled WGS sequence"/>
</dbReference>
<dbReference type="Pfam" id="PF17921">
    <property type="entry name" value="Integrase_H2C2"/>
    <property type="match status" value="1"/>
</dbReference>
<dbReference type="PANTHER" id="PTHR37984">
    <property type="entry name" value="PROTEIN CBG26694"/>
    <property type="match status" value="1"/>
</dbReference>
<evidence type="ECO:0000313" key="10">
    <source>
        <dbReference type="Proteomes" id="UP001461498"/>
    </source>
</evidence>
<dbReference type="Pfam" id="PF00665">
    <property type="entry name" value="rve"/>
    <property type="match status" value="1"/>
</dbReference>
<dbReference type="InterPro" id="IPR012337">
    <property type="entry name" value="RNaseH-like_sf"/>
</dbReference>
<sequence>MFASRTLSPAETRYAQVEKEALALTWACEKFSNMILGSDFVLVTDHKPLVVLLGQKPIGELSPRLQRFRMRLLNYQYCVQYVPGKHFYTPDCLSRSAEGPSTDSPDILEEEELFINSLISALPCTDVKMKQIIEAQNNDEECKNIWETVKKFSPIGGPRINRGSSKKRMTLMRLHEGHMGITKCRRRAQESVWWPGYSQDIQKMVKACKECIENSRINKAEPLITTKLPEQPWLLIGVDLFKHRNKWYLVVQDYYSRFLEIIETQLTSAAVINKMKCLFARFGIPREVRTDGGTQFTSKEFKEFTVEYGFQLSISSPHYPQANGEAEKAVDIAKRILLKCKDPLLGLLAYRCTPLESGMSPAELLFG</sequence>
<evidence type="ECO:0000256" key="7">
    <source>
        <dbReference type="ARBA" id="ARBA00022918"/>
    </source>
</evidence>
<evidence type="ECO:0000256" key="5">
    <source>
        <dbReference type="ARBA" id="ARBA00022759"/>
    </source>
</evidence>
<keyword evidence="3" id="KW-0548">Nucleotidyltransferase</keyword>
<protein>
    <recommendedName>
        <fullName evidence="1">RNA-directed DNA polymerase</fullName>
        <ecNumber evidence="1">2.7.7.49</ecNumber>
    </recommendedName>
</protein>
<dbReference type="SUPFAM" id="SSF53098">
    <property type="entry name" value="Ribonuclease H-like"/>
    <property type="match status" value="1"/>
</dbReference>
<dbReference type="InterPro" id="IPR043502">
    <property type="entry name" value="DNA/RNA_pol_sf"/>
</dbReference>
<dbReference type="AlphaFoldDB" id="A0AAW1CHJ7"/>
<evidence type="ECO:0000256" key="2">
    <source>
        <dbReference type="ARBA" id="ARBA00022679"/>
    </source>
</evidence>
<organism evidence="9 10">
    <name type="scientific">Rhynocoris fuscipes</name>
    <dbReference type="NCBI Taxonomy" id="488301"/>
    <lineage>
        <taxon>Eukaryota</taxon>
        <taxon>Metazoa</taxon>
        <taxon>Ecdysozoa</taxon>
        <taxon>Arthropoda</taxon>
        <taxon>Hexapoda</taxon>
        <taxon>Insecta</taxon>
        <taxon>Pterygota</taxon>
        <taxon>Neoptera</taxon>
        <taxon>Paraneoptera</taxon>
        <taxon>Hemiptera</taxon>
        <taxon>Heteroptera</taxon>
        <taxon>Panheteroptera</taxon>
        <taxon>Cimicomorpha</taxon>
        <taxon>Reduviidae</taxon>
        <taxon>Harpactorinae</taxon>
        <taxon>Harpactorini</taxon>
        <taxon>Rhynocoris</taxon>
    </lineage>
</organism>
<dbReference type="GO" id="GO:0003964">
    <property type="term" value="F:RNA-directed DNA polymerase activity"/>
    <property type="evidence" value="ECO:0007669"/>
    <property type="project" value="UniProtKB-KW"/>
</dbReference>
<evidence type="ECO:0000259" key="8">
    <source>
        <dbReference type="PROSITE" id="PS50994"/>
    </source>
</evidence>
<dbReference type="SUPFAM" id="SSF56672">
    <property type="entry name" value="DNA/RNA polymerases"/>
    <property type="match status" value="1"/>
</dbReference>
<dbReference type="Pfam" id="PF17917">
    <property type="entry name" value="RT_RNaseH"/>
    <property type="match status" value="1"/>
</dbReference>
<dbReference type="FunFam" id="3.30.420.10:FF:000063">
    <property type="entry name" value="Retrovirus-related Pol polyprotein from transposon 297-like Protein"/>
    <property type="match status" value="1"/>
</dbReference>
<keyword evidence="5" id="KW-0255">Endonuclease</keyword>
<dbReference type="InterPro" id="IPR001584">
    <property type="entry name" value="Integrase_cat-core"/>
</dbReference>
<dbReference type="InterPro" id="IPR050951">
    <property type="entry name" value="Retrovirus_Pol_polyprotein"/>
</dbReference>
<dbReference type="GO" id="GO:0003676">
    <property type="term" value="F:nucleic acid binding"/>
    <property type="evidence" value="ECO:0007669"/>
    <property type="project" value="InterPro"/>
</dbReference>
<keyword evidence="4" id="KW-0540">Nuclease</keyword>
<keyword evidence="6" id="KW-0378">Hydrolase</keyword>
<name>A0AAW1CHJ7_9HEMI</name>
<feature type="domain" description="Integrase catalytic" evidence="8">
    <location>
        <begin position="228"/>
        <end position="367"/>
    </location>
</feature>
<reference evidence="9 10" key="1">
    <citation type="submission" date="2022-12" db="EMBL/GenBank/DDBJ databases">
        <title>Chromosome-level genome assembly of true bugs.</title>
        <authorList>
            <person name="Ma L."/>
            <person name="Li H."/>
        </authorList>
    </citation>
    <scope>NUCLEOTIDE SEQUENCE [LARGE SCALE GENOMIC DNA]</scope>
    <source>
        <strain evidence="9">Lab_2022b</strain>
    </source>
</reference>
<dbReference type="PROSITE" id="PS50994">
    <property type="entry name" value="INTEGRASE"/>
    <property type="match status" value="1"/>
</dbReference>
<dbReference type="GO" id="GO:0015074">
    <property type="term" value="P:DNA integration"/>
    <property type="evidence" value="ECO:0007669"/>
    <property type="project" value="InterPro"/>
</dbReference>
<evidence type="ECO:0000256" key="4">
    <source>
        <dbReference type="ARBA" id="ARBA00022722"/>
    </source>
</evidence>
<keyword evidence="7" id="KW-0695">RNA-directed DNA polymerase</keyword>
<gene>
    <name evidence="9" type="ORF">O3M35_012973</name>
</gene>
<dbReference type="InterPro" id="IPR041373">
    <property type="entry name" value="RT_RNaseH"/>
</dbReference>
<dbReference type="InterPro" id="IPR036397">
    <property type="entry name" value="RNaseH_sf"/>
</dbReference>
<dbReference type="CDD" id="cd09274">
    <property type="entry name" value="RNase_HI_RT_Ty3"/>
    <property type="match status" value="1"/>
</dbReference>
<dbReference type="InterPro" id="IPR041588">
    <property type="entry name" value="Integrase_H2C2"/>
</dbReference>
<evidence type="ECO:0000256" key="3">
    <source>
        <dbReference type="ARBA" id="ARBA00022695"/>
    </source>
</evidence>
<dbReference type="GO" id="GO:0016787">
    <property type="term" value="F:hydrolase activity"/>
    <property type="evidence" value="ECO:0007669"/>
    <property type="project" value="UniProtKB-KW"/>
</dbReference>
<accession>A0AAW1CHJ7</accession>
<dbReference type="Gene3D" id="1.10.340.70">
    <property type="match status" value="1"/>
</dbReference>
<dbReference type="GO" id="GO:0004519">
    <property type="term" value="F:endonuclease activity"/>
    <property type="evidence" value="ECO:0007669"/>
    <property type="project" value="UniProtKB-KW"/>
</dbReference>
<dbReference type="EMBL" id="JAPXFL010000055">
    <property type="protein sequence ID" value="KAK9496780.1"/>
    <property type="molecule type" value="Genomic_DNA"/>
</dbReference>
<keyword evidence="2" id="KW-0808">Transferase</keyword>